<dbReference type="EMBL" id="FOFY01000002">
    <property type="protein sequence ID" value="SEQ25687.1"/>
    <property type="molecule type" value="Genomic_DNA"/>
</dbReference>
<keyword evidence="6" id="KW-1185">Reference proteome</keyword>
<accession>A0AAJ5BCZ5</accession>
<dbReference type="InterPro" id="IPR008969">
    <property type="entry name" value="CarboxyPept-like_regulatory"/>
</dbReference>
<dbReference type="GO" id="GO:0016020">
    <property type="term" value="C:membrane"/>
    <property type="evidence" value="ECO:0007669"/>
    <property type="project" value="UniProtKB-SubCell"/>
</dbReference>
<evidence type="ECO:0000313" key="5">
    <source>
        <dbReference type="EMBL" id="SEQ25687.1"/>
    </source>
</evidence>
<dbReference type="InterPro" id="IPR006665">
    <property type="entry name" value="OmpA-like"/>
</dbReference>
<dbReference type="PROSITE" id="PS51123">
    <property type="entry name" value="OMPA_2"/>
    <property type="match status" value="1"/>
</dbReference>
<dbReference type="CDD" id="cd07185">
    <property type="entry name" value="OmpA_C-like"/>
    <property type="match status" value="1"/>
</dbReference>
<dbReference type="Gene3D" id="3.30.1330.60">
    <property type="entry name" value="OmpA-like domain"/>
    <property type="match status" value="1"/>
</dbReference>
<dbReference type="InterPro" id="IPR036737">
    <property type="entry name" value="OmpA-like_sf"/>
</dbReference>
<dbReference type="KEGG" id="mpw:MPR_1686"/>
<evidence type="ECO:0000256" key="2">
    <source>
        <dbReference type="ARBA" id="ARBA00023136"/>
    </source>
</evidence>
<comment type="subcellular location">
    <subcellularLocation>
        <location evidence="1">Membrane</location>
    </subcellularLocation>
</comment>
<evidence type="ECO:0000259" key="4">
    <source>
        <dbReference type="PROSITE" id="PS51123"/>
    </source>
</evidence>
<evidence type="ECO:0000313" key="6">
    <source>
        <dbReference type="Proteomes" id="UP000183496"/>
    </source>
</evidence>
<name>A0AAJ5BCZ5_MYRPR</name>
<dbReference type="PRINTS" id="PR01021">
    <property type="entry name" value="OMPADOMAIN"/>
</dbReference>
<keyword evidence="2 3" id="KW-0472">Membrane</keyword>
<dbReference type="Gene3D" id="2.60.40.1120">
    <property type="entry name" value="Carboxypeptidase-like, regulatory domain"/>
    <property type="match status" value="1"/>
</dbReference>
<evidence type="ECO:0000256" key="1">
    <source>
        <dbReference type="ARBA" id="ARBA00004370"/>
    </source>
</evidence>
<gene>
    <name evidence="5" type="ORF">SAMN04488089_102183</name>
</gene>
<comment type="caution">
    <text evidence="5">The sequence shown here is derived from an EMBL/GenBank/DDBJ whole genome shotgun (WGS) entry which is preliminary data.</text>
</comment>
<dbReference type="AlphaFoldDB" id="A0AAJ5BCZ5"/>
<dbReference type="InterPro" id="IPR006664">
    <property type="entry name" value="OMP_bac"/>
</dbReference>
<dbReference type="SUPFAM" id="SSF49464">
    <property type="entry name" value="Carboxypeptidase regulatory domain-like"/>
    <property type="match status" value="1"/>
</dbReference>
<reference evidence="5 6" key="1">
    <citation type="submission" date="2016-10" db="EMBL/GenBank/DDBJ databases">
        <authorList>
            <person name="Varghese N."/>
            <person name="Submissions S."/>
        </authorList>
    </citation>
    <scope>NUCLEOTIDE SEQUENCE [LARGE SCALE GENOMIC DNA]</scope>
    <source>
        <strain evidence="6">DSM 19823 / KCTC 23066 / CCTCC M 208030 / D25</strain>
    </source>
</reference>
<sequence>MFICLYLNDMKKLQLITLGFSLFGFMSMSAQKVEGRVFDKKTNNPIAEGEVTFFNDKGDRIATVYTSTDGAYVFEPKRMADIHKVSTAAKNYSKAEVLLNQMDNGVVANFGLTSVQETQNKSYATASGDYNTSRTSNQNYDSSTLPSFYYDFNSSYLNADNKASVDEIVSYMYNNGEARVRVHVYFDTRGNARYDEWLADRRADRVINYMIMKGISPSRLLKLVETVYQNVPPKEGSYRSGGSENRRCDFDLI</sequence>
<feature type="domain" description="OmpA-like" evidence="4">
    <location>
        <begin position="137"/>
        <end position="253"/>
    </location>
</feature>
<dbReference type="Pfam" id="PF00691">
    <property type="entry name" value="OmpA"/>
    <property type="match status" value="1"/>
</dbReference>
<dbReference type="Proteomes" id="UP000183496">
    <property type="component" value="Unassembled WGS sequence"/>
</dbReference>
<dbReference type="SUPFAM" id="SSF103088">
    <property type="entry name" value="OmpA-like"/>
    <property type="match status" value="1"/>
</dbReference>
<protein>
    <submittedName>
        <fullName evidence="5">Outer membrane protein OmpA</fullName>
    </submittedName>
</protein>
<evidence type="ECO:0000256" key="3">
    <source>
        <dbReference type="PROSITE-ProRule" id="PRU00473"/>
    </source>
</evidence>
<proteinExistence type="predicted"/>
<organism evidence="5 6">
    <name type="scientific">Myroides profundi</name>
    <dbReference type="NCBI Taxonomy" id="480520"/>
    <lineage>
        <taxon>Bacteria</taxon>
        <taxon>Pseudomonadati</taxon>
        <taxon>Bacteroidota</taxon>
        <taxon>Flavobacteriia</taxon>
        <taxon>Flavobacteriales</taxon>
        <taxon>Flavobacteriaceae</taxon>
        <taxon>Myroides</taxon>
    </lineage>
</organism>